<evidence type="ECO:0000256" key="5">
    <source>
        <dbReference type="ARBA" id="ARBA00022679"/>
    </source>
</evidence>
<proteinExistence type="inferred from homology"/>
<evidence type="ECO:0000259" key="11">
    <source>
        <dbReference type="PROSITE" id="PS50011"/>
    </source>
</evidence>
<keyword evidence="8" id="KW-0067">ATP-binding</keyword>
<dbReference type="PANTHER" id="PTHR44329">
    <property type="entry name" value="SERINE/THREONINE-PROTEIN KINASE TNNI3K-RELATED"/>
    <property type="match status" value="1"/>
</dbReference>
<evidence type="ECO:0000313" key="13">
    <source>
        <dbReference type="RefSeq" id="XP_004485788.1"/>
    </source>
</evidence>
<keyword evidence="5" id="KW-0808">Transferase</keyword>
<dbReference type="SMART" id="SM00220">
    <property type="entry name" value="S_TKc"/>
    <property type="match status" value="1"/>
</dbReference>
<dbReference type="PRINTS" id="PR00109">
    <property type="entry name" value="TYRKINASE"/>
</dbReference>
<dbReference type="PaxDb" id="3827-XP_004485788.1"/>
<name>A0A1S2X9R9_CICAR</name>
<evidence type="ECO:0000256" key="6">
    <source>
        <dbReference type="ARBA" id="ARBA00022741"/>
    </source>
</evidence>
<dbReference type="GeneID" id="101497321"/>
<dbReference type="CDD" id="cd13999">
    <property type="entry name" value="STKc_MAP3K-like"/>
    <property type="match status" value="1"/>
</dbReference>
<dbReference type="InterPro" id="IPR008271">
    <property type="entry name" value="Ser/Thr_kinase_AS"/>
</dbReference>
<dbReference type="Gene3D" id="1.10.510.10">
    <property type="entry name" value="Transferase(Phosphotransferase) domain 1"/>
    <property type="match status" value="1"/>
</dbReference>
<evidence type="ECO:0000256" key="1">
    <source>
        <dbReference type="ARBA" id="ARBA00010507"/>
    </source>
</evidence>
<keyword evidence="3" id="KW-0723">Serine/threonine-protein kinase</keyword>
<feature type="domain" description="Protein kinase" evidence="11">
    <location>
        <begin position="161"/>
        <end position="421"/>
    </location>
</feature>
<keyword evidence="6" id="KW-0547">Nucleotide-binding</keyword>
<dbReference type="Proteomes" id="UP000087171">
    <property type="component" value="Chromosome Ca1"/>
</dbReference>
<dbReference type="KEGG" id="cam:101497321"/>
<evidence type="ECO:0000313" key="12">
    <source>
        <dbReference type="Proteomes" id="UP000087171"/>
    </source>
</evidence>
<comment type="catalytic activity">
    <reaction evidence="10">
        <text>L-seryl-[protein] + ATP = O-phospho-L-seryl-[protein] + ADP + H(+)</text>
        <dbReference type="Rhea" id="RHEA:17989"/>
        <dbReference type="Rhea" id="RHEA-COMP:9863"/>
        <dbReference type="Rhea" id="RHEA-COMP:11604"/>
        <dbReference type="ChEBI" id="CHEBI:15378"/>
        <dbReference type="ChEBI" id="CHEBI:29999"/>
        <dbReference type="ChEBI" id="CHEBI:30616"/>
        <dbReference type="ChEBI" id="CHEBI:83421"/>
        <dbReference type="ChEBI" id="CHEBI:456216"/>
        <dbReference type="EC" id="2.7.11.1"/>
    </reaction>
</comment>
<dbReference type="InterPro" id="IPR011009">
    <property type="entry name" value="Kinase-like_dom_sf"/>
</dbReference>
<reference evidence="12" key="1">
    <citation type="journal article" date="2013" name="Nat. Biotechnol.">
        <title>Draft genome sequence of chickpea (Cicer arietinum) provides a resource for trait improvement.</title>
        <authorList>
            <person name="Varshney R.K."/>
            <person name="Song C."/>
            <person name="Saxena R.K."/>
            <person name="Azam S."/>
            <person name="Yu S."/>
            <person name="Sharpe A.G."/>
            <person name="Cannon S."/>
            <person name="Baek J."/>
            <person name="Rosen B.D."/>
            <person name="Tar'an B."/>
            <person name="Millan T."/>
            <person name="Zhang X."/>
            <person name="Ramsay L.D."/>
            <person name="Iwata A."/>
            <person name="Wang Y."/>
            <person name="Nelson W."/>
            <person name="Farmer A.D."/>
            <person name="Gaur P.M."/>
            <person name="Soderlund C."/>
            <person name="Penmetsa R.V."/>
            <person name="Xu C."/>
            <person name="Bharti A.K."/>
            <person name="He W."/>
            <person name="Winter P."/>
            <person name="Zhao S."/>
            <person name="Hane J.K."/>
            <person name="Carrasquilla-Garcia N."/>
            <person name="Condie J.A."/>
            <person name="Upadhyaya H.D."/>
            <person name="Luo M.C."/>
            <person name="Thudi M."/>
            <person name="Gowda C.L."/>
            <person name="Singh N.P."/>
            <person name="Lichtenzveig J."/>
            <person name="Gali K.K."/>
            <person name="Rubio J."/>
            <person name="Nadarajan N."/>
            <person name="Dolezel J."/>
            <person name="Bansal K.C."/>
            <person name="Xu X."/>
            <person name="Edwards D."/>
            <person name="Zhang G."/>
            <person name="Kahl G."/>
            <person name="Gil J."/>
            <person name="Singh K.B."/>
            <person name="Datta S.K."/>
            <person name="Jackson S.A."/>
            <person name="Wang J."/>
            <person name="Cook D.R."/>
        </authorList>
    </citation>
    <scope>NUCLEOTIDE SEQUENCE [LARGE SCALE GENOMIC DNA]</scope>
    <source>
        <strain evidence="12">cv. CDC Frontier</strain>
    </source>
</reference>
<dbReference type="GO" id="GO:0004674">
    <property type="term" value="F:protein serine/threonine kinase activity"/>
    <property type="evidence" value="ECO:0007669"/>
    <property type="project" value="UniProtKB-KW"/>
</dbReference>
<protein>
    <recommendedName>
        <fullName evidence="2">non-specific serine/threonine protein kinase</fullName>
        <ecNumber evidence="2">2.7.11.1</ecNumber>
    </recommendedName>
</protein>
<dbReference type="OrthoDB" id="4062651at2759"/>
<dbReference type="SUPFAM" id="SSF56112">
    <property type="entry name" value="Protein kinase-like (PK-like)"/>
    <property type="match status" value="1"/>
</dbReference>
<dbReference type="InterPro" id="IPR001245">
    <property type="entry name" value="Ser-Thr/Tyr_kinase_cat_dom"/>
</dbReference>
<evidence type="ECO:0000256" key="10">
    <source>
        <dbReference type="ARBA" id="ARBA00048679"/>
    </source>
</evidence>
<evidence type="ECO:0000256" key="9">
    <source>
        <dbReference type="ARBA" id="ARBA00047899"/>
    </source>
</evidence>
<dbReference type="AlphaFoldDB" id="A0A1S2X9R9"/>
<gene>
    <name evidence="13" type="primary">LOC101497321</name>
</gene>
<accession>A0A1S2X9R9</accession>
<dbReference type="PROSITE" id="PS00108">
    <property type="entry name" value="PROTEIN_KINASE_ST"/>
    <property type="match status" value="1"/>
</dbReference>
<dbReference type="FunFam" id="3.30.200.20:FF:000060">
    <property type="entry name" value="Serine/threonine-protein kinase isoform 1"/>
    <property type="match status" value="1"/>
</dbReference>
<dbReference type="InterPro" id="IPR051681">
    <property type="entry name" value="Ser/Thr_Kinases-Pseudokinases"/>
</dbReference>
<dbReference type="STRING" id="3827.A0A1S2X9R9"/>
<dbReference type="Gene3D" id="3.30.200.20">
    <property type="entry name" value="Phosphorylase Kinase, domain 1"/>
    <property type="match status" value="1"/>
</dbReference>
<dbReference type="GO" id="GO:0005524">
    <property type="term" value="F:ATP binding"/>
    <property type="evidence" value="ECO:0007669"/>
    <property type="project" value="UniProtKB-KW"/>
</dbReference>
<keyword evidence="7" id="KW-0418">Kinase</keyword>
<keyword evidence="4" id="KW-0597">Phosphoprotein</keyword>
<comment type="catalytic activity">
    <reaction evidence="9">
        <text>L-threonyl-[protein] + ATP = O-phospho-L-threonyl-[protein] + ADP + H(+)</text>
        <dbReference type="Rhea" id="RHEA:46608"/>
        <dbReference type="Rhea" id="RHEA-COMP:11060"/>
        <dbReference type="Rhea" id="RHEA-COMP:11605"/>
        <dbReference type="ChEBI" id="CHEBI:15378"/>
        <dbReference type="ChEBI" id="CHEBI:30013"/>
        <dbReference type="ChEBI" id="CHEBI:30616"/>
        <dbReference type="ChEBI" id="CHEBI:61977"/>
        <dbReference type="ChEBI" id="CHEBI:456216"/>
        <dbReference type="EC" id="2.7.11.1"/>
    </reaction>
</comment>
<reference evidence="13" key="2">
    <citation type="submission" date="2025-08" db="UniProtKB">
        <authorList>
            <consortium name="RefSeq"/>
        </authorList>
    </citation>
    <scope>IDENTIFICATION</scope>
    <source>
        <tissue evidence="13">Etiolated seedlings</tissue>
    </source>
</reference>
<organism evidence="12 13">
    <name type="scientific">Cicer arietinum</name>
    <name type="common">Chickpea</name>
    <name type="synonym">Garbanzo</name>
    <dbReference type="NCBI Taxonomy" id="3827"/>
    <lineage>
        <taxon>Eukaryota</taxon>
        <taxon>Viridiplantae</taxon>
        <taxon>Streptophyta</taxon>
        <taxon>Embryophyta</taxon>
        <taxon>Tracheophyta</taxon>
        <taxon>Spermatophyta</taxon>
        <taxon>Magnoliopsida</taxon>
        <taxon>eudicotyledons</taxon>
        <taxon>Gunneridae</taxon>
        <taxon>Pentapetalae</taxon>
        <taxon>rosids</taxon>
        <taxon>fabids</taxon>
        <taxon>Fabales</taxon>
        <taxon>Fabaceae</taxon>
        <taxon>Papilionoideae</taxon>
        <taxon>50 kb inversion clade</taxon>
        <taxon>NPAAA clade</taxon>
        <taxon>Hologalegina</taxon>
        <taxon>IRL clade</taxon>
        <taxon>Cicereae</taxon>
        <taxon>Cicer</taxon>
    </lineage>
</organism>
<dbReference type="PROSITE" id="PS50011">
    <property type="entry name" value="PROTEIN_KINASE_DOM"/>
    <property type="match status" value="1"/>
</dbReference>
<dbReference type="eggNOG" id="KOG0192">
    <property type="taxonomic scope" value="Eukaryota"/>
</dbReference>
<dbReference type="EC" id="2.7.11.1" evidence="2"/>
<dbReference type="RefSeq" id="XP_004485788.1">
    <property type="nucleotide sequence ID" value="XM_004485731.3"/>
</dbReference>
<sequence>MMEDDTNSWIRRTKFSHTVCHRLDTTRLSSIPINTQSDQNSRLFSNVKRNPITNKQRSLSPLPQTFISEVFREARHDQKRFSTPGPRRDKRIMGKLSNKDSREVNVSSLKSTIISPNRQRNAKNSKDVSWSKYFENGGGGSGGKVTALETAEEWTIDMSKLFLGHKFAHGAHSRLYHGVYKDETVAVKIIRVPDDDDNGDMASRLENQFIREVTLLSRLHHRNVIKFIAASRNPPVYCIITEYLSEGSLRAYLHKLEHKAVSTEKLIAFALDISRGMEYIHSQGVIHRDLKPENVLIDTDSHLKIADFGIACEEAVCDLLADDPGTYRWMAPEMIKRKAYGRKVDVYSFGLMLWEMLTGTIPYEEMTPIQAAFAVVNKKLRPVIPSDCPPAMRALIEQCWSLQPDKRPDFWQIVKVLEQFQTSLERDGTLALVQNPRCQDQKKGLRHWIQKLGPASPNSGPVLKPKFT</sequence>
<dbReference type="InterPro" id="IPR000719">
    <property type="entry name" value="Prot_kinase_dom"/>
</dbReference>
<dbReference type="PANTHER" id="PTHR44329:SF73">
    <property type="entry name" value="OS01G0201200 PROTEIN"/>
    <property type="match status" value="1"/>
</dbReference>
<dbReference type="FunFam" id="1.10.510.10:FF:000316">
    <property type="entry name" value="serine/threonine-protein kinase HT1"/>
    <property type="match status" value="1"/>
</dbReference>
<evidence type="ECO:0000256" key="2">
    <source>
        <dbReference type="ARBA" id="ARBA00012513"/>
    </source>
</evidence>
<keyword evidence="12" id="KW-1185">Reference proteome</keyword>
<evidence type="ECO:0000256" key="7">
    <source>
        <dbReference type="ARBA" id="ARBA00022777"/>
    </source>
</evidence>
<evidence type="ECO:0000256" key="3">
    <source>
        <dbReference type="ARBA" id="ARBA00022527"/>
    </source>
</evidence>
<dbReference type="Pfam" id="PF07714">
    <property type="entry name" value="PK_Tyr_Ser-Thr"/>
    <property type="match status" value="1"/>
</dbReference>
<evidence type="ECO:0000256" key="8">
    <source>
        <dbReference type="ARBA" id="ARBA00022840"/>
    </source>
</evidence>
<evidence type="ECO:0000256" key="4">
    <source>
        <dbReference type="ARBA" id="ARBA00022553"/>
    </source>
</evidence>
<comment type="similarity">
    <text evidence="1">Belongs to the protein kinase superfamily. TKL Ser/Thr protein kinase family. RAF subfamily.</text>
</comment>